<keyword evidence="1" id="KW-0472">Membrane</keyword>
<gene>
    <name evidence="2" type="ORF">SAMN06273567_105337</name>
</gene>
<keyword evidence="1" id="KW-1133">Transmembrane helix</keyword>
<feature type="transmembrane region" description="Helical" evidence="1">
    <location>
        <begin position="81"/>
        <end position="103"/>
    </location>
</feature>
<feature type="transmembrane region" description="Helical" evidence="1">
    <location>
        <begin position="58"/>
        <end position="75"/>
    </location>
</feature>
<dbReference type="Pfam" id="PF08592">
    <property type="entry name" value="Anthrone_oxy"/>
    <property type="match status" value="1"/>
</dbReference>
<reference evidence="2 3" key="1">
    <citation type="submission" date="2017-05" db="EMBL/GenBank/DDBJ databases">
        <authorList>
            <person name="Varghese N."/>
            <person name="Submissions S."/>
        </authorList>
    </citation>
    <scope>NUCLEOTIDE SEQUENCE [LARGE SCALE GENOMIC DNA]</scope>
    <source>
        <strain evidence="2 3">DSM 46834</strain>
    </source>
</reference>
<dbReference type="InterPro" id="IPR013901">
    <property type="entry name" value="Anthrone_oxy"/>
</dbReference>
<organism evidence="2 3">
    <name type="scientific">Geodermatophilus aquaeductus</name>
    <dbReference type="NCBI Taxonomy" id="1564161"/>
    <lineage>
        <taxon>Bacteria</taxon>
        <taxon>Bacillati</taxon>
        <taxon>Actinomycetota</taxon>
        <taxon>Actinomycetes</taxon>
        <taxon>Geodermatophilales</taxon>
        <taxon>Geodermatophilaceae</taxon>
        <taxon>Geodermatophilus</taxon>
    </lineage>
</organism>
<dbReference type="AlphaFoldDB" id="A0A521EPR9"/>
<dbReference type="RefSeq" id="WP_142459289.1">
    <property type="nucleotide sequence ID" value="NZ_FXTJ01000005.1"/>
</dbReference>
<dbReference type="EMBL" id="FXTJ01000005">
    <property type="protein sequence ID" value="SMO85381.1"/>
    <property type="molecule type" value="Genomic_DNA"/>
</dbReference>
<keyword evidence="3" id="KW-1185">Reference proteome</keyword>
<name>A0A521EPR9_9ACTN</name>
<dbReference type="Proteomes" id="UP000317484">
    <property type="component" value="Unassembled WGS sequence"/>
</dbReference>
<evidence type="ECO:0000313" key="3">
    <source>
        <dbReference type="Proteomes" id="UP000317484"/>
    </source>
</evidence>
<keyword evidence="1" id="KW-0812">Transmembrane</keyword>
<evidence type="ECO:0000256" key="1">
    <source>
        <dbReference type="SAM" id="Phobius"/>
    </source>
</evidence>
<accession>A0A521EPR9</accession>
<evidence type="ECO:0000313" key="2">
    <source>
        <dbReference type="EMBL" id="SMO85381.1"/>
    </source>
</evidence>
<protein>
    <submittedName>
        <fullName evidence="2">Uncharacterized membrane protein</fullName>
    </submittedName>
</protein>
<sequence length="154" mass="15228">MTTALVLAAALGSAVVAGVFAAFSGFVVRGLAALPPATGAAAMRAVNVTALRPPLMTALFGTAALCVAAVVAVLAGEGPVLPVLAGAVAYLAGAVLVTAAANVPLNEELRRSVPGTPDGDAVWARYLRVWTRWNTVRALACTGAAAALGLAPLL</sequence>
<proteinExistence type="predicted"/>